<dbReference type="EMBL" id="LIAE01010399">
    <property type="protein sequence ID" value="PAV61763.1"/>
    <property type="molecule type" value="Genomic_DNA"/>
</dbReference>
<feature type="region of interest" description="Disordered" evidence="1">
    <location>
        <begin position="65"/>
        <end position="92"/>
    </location>
</feature>
<evidence type="ECO:0000313" key="3">
    <source>
        <dbReference type="Proteomes" id="UP000218231"/>
    </source>
</evidence>
<protein>
    <submittedName>
        <fullName evidence="2">Uncharacterized protein</fullName>
    </submittedName>
</protein>
<dbReference type="OrthoDB" id="76259at2759"/>
<evidence type="ECO:0000313" key="2">
    <source>
        <dbReference type="EMBL" id="PAV61763.1"/>
    </source>
</evidence>
<comment type="caution">
    <text evidence="2">The sequence shown here is derived from an EMBL/GenBank/DDBJ whole genome shotgun (WGS) entry which is preliminary data.</text>
</comment>
<organism evidence="2 3">
    <name type="scientific">Diploscapter pachys</name>
    <dbReference type="NCBI Taxonomy" id="2018661"/>
    <lineage>
        <taxon>Eukaryota</taxon>
        <taxon>Metazoa</taxon>
        <taxon>Ecdysozoa</taxon>
        <taxon>Nematoda</taxon>
        <taxon>Chromadorea</taxon>
        <taxon>Rhabditida</taxon>
        <taxon>Rhabditina</taxon>
        <taxon>Rhabditomorpha</taxon>
        <taxon>Rhabditoidea</taxon>
        <taxon>Rhabditidae</taxon>
        <taxon>Diploscapter</taxon>
    </lineage>
</organism>
<proteinExistence type="predicted"/>
<name>A0A2A2JJ89_9BILA</name>
<evidence type="ECO:0000256" key="1">
    <source>
        <dbReference type="SAM" id="MobiDB-lite"/>
    </source>
</evidence>
<dbReference type="AlphaFoldDB" id="A0A2A2JJ89"/>
<keyword evidence="3" id="KW-1185">Reference proteome</keyword>
<reference evidence="2 3" key="1">
    <citation type="journal article" date="2017" name="Curr. Biol.">
        <title>Genome architecture and evolution of a unichromosomal asexual nematode.</title>
        <authorList>
            <person name="Fradin H."/>
            <person name="Zegar C."/>
            <person name="Gutwein M."/>
            <person name="Lucas J."/>
            <person name="Kovtun M."/>
            <person name="Corcoran D."/>
            <person name="Baugh L.R."/>
            <person name="Kiontke K."/>
            <person name="Gunsalus K."/>
            <person name="Fitch D.H."/>
            <person name="Piano F."/>
        </authorList>
    </citation>
    <scope>NUCLEOTIDE SEQUENCE [LARGE SCALE GENOMIC DNA]</scope>
    <source>
        <strain evidence="2">PF1309</strain>
    </source>
</reference>
<sequence length="92" mass="10051">MHGEESIAPLLLNCSIAARQHLHFCFIQSSTHFIPLCISNFVSLPSRPSFSFSLLESQTDIRLPSQPDKACRANSQSPGPSALVAHFSPTQT</sequence>
<dbReference type="Proteomes" id="UP000218231">
    <property type="component" value="Unassembled WGS sequence"/>
</dbReference>
<gene>
    <name evidence="2" type="ORF">WR25_21363</name>
</gene>
<accession>A0A2A2JJ89</accession>